<keyword evidence="5" id="KW-0175">Coiled coil</keyword>
<evidence type="ECO:0000256" key="1">
    <source>
        <dbReference type="ARBA" id="ARBA00004370"/>
    </source>
</evidence>
<evidence type="ECO:0000259" key="8">
    <source>
        <dbReference type="PROSITE" id="PS50111"/>
    </source>
</evidence>
<dbReference type="SUPFAM" id="SSF58104">
    <property type="entry name" value="Methyl-accepting chemotaxis protein (MCP) signaling domain"/>
    <property type="match status" value="1"/>
</dbReference>
<keyword evidence="2 4" id="KW-0807">Transducer</keyword>
<dbReference type="Pfam" id="PF00015">
    <property type="entry name" value="MCPsignal"/>
    <property type="match status" value="1"/>
</dbReference>
<dbReference type="EMBL" id="SRMF01000002">
    <property type="protein sequence ID" value="TGG94238.1"/>
    <property type="molecule type" value="Genomic_DNA"/>
</dbReference>
<keyword evidence="11" id="KW-1185">Reference proteome</keyword>
<feature type="transmembrane region" description="Helical" evidence="7">
    <location>
        <begin position="12"/>
        <end position="34"/>
    </location>
</feature>
<dbReference type="InterPro" id="IPR004090">
    <property type="entry name" value="Chemotax_Me-accpt_rcpt"/>
</dbReference>
<name>A0A4Z0WHG4_9GAMM</name>
<evidence type="ECO:0000256" key="7">
    <source>
        <dbReference type="SAM" id="Phobius"/>
    </source>
</evidence>
<feature type="region of interest" description="Disordered" evidence="6">
    <location>
        <begin position="412"/>
        <end position="445"/>
    </location>
</feature>
<comment type="caution">
    <text evidence="10">The sequence shown here is derived from an EMBL/GenBank/DDBJ whole genome shotgun (WGS) entry which is preliminary data.</text>
</comment>
<keyword evidence="7" id="KW-0812">Transmembrane</keyword>
<dbReference type="Proteomes" id="UP000297475">
    <property type="component" value="Unassembled WGS sequence"/>
</dbReference>
<evidence type="ECO:0000256" key="2">
    <source>
        <dbReference type="ARBA" id="ARBA00023224"/>
    </source>
</evidence>
<dbReference type="GO" id="GO:0007165">
    <property type="term" value="P:signal transduction"/>
    <property type="evidence" value="ECO:0007669"/>
    <property type="project" value="UniProtKB-KW"/>
</dbReference>
<comment type="similarity">
    <text evidence="3">Belongs to the methyl-accepting chemotaxis (MCP) protein family.</text>
</comment>
<dbReference type="OrthoDB" id="2489132at2"/>
<dbReference type="FunFam" id="1.10.287.950:FF:000001">
    <property type="entry name" value="Methyl-accepting chemotaxis sensory transducer"/>
    <property type="match status" value="1"/>
</dbReference>
<reference evidence="10 11" key="1">
    <citation type="submission" date="2019-04" db="EMBL/GenBank/DDBJ databases">
        <title>Natronospirillum operosus gen. nov., sp. nov., a haloalkaliphilic satellite isolated from decaying biomass of laboratory culture of cyanobacterium Geitlerinema sp. and proposal of Natronospirillaceae fam. nov. and Saccharospirillaceae fam. nov.</title>
        <authorList>
            <person name="Kevbrin V."/>
            <person name="Boltyanskaya Y."/>
            <person name="Koziaeva V."/>
            <person name="Grouzdev D.S."/>
            <person name="Park M."/>
            <person name="Cho J."/>
        </authorList>
    </citation>
    <scope>NUCLEOTIDE SEQUENCE [LARGE SCALE GENOMIC DNA]</scope>
    <source>
        <strain evidence="10 11">G-116</strain>
    </source>
</reference>
<evidence type="ECO:0000256" key="3">
    <source>
        <dbReference type="ARBA" id="ARBA00029447"/>
    </source>
</evidence>
<proteinExistence type="inferred from homology"/>
<evidence type="ECO:0000313" key="10">
    <source>
        <dbReference type="EMBL" id="TGG94238.1"/>
    </source>
</evidence>
<sequence length="684" mass="75702">MFRLRMHRLQPSILLRIAGGFLVIILLLAASTLITMHSSRTTMIGVDRMTTSANPILHTTGTLDLELSQLSELFQLHQASNERAVMPDLQDDFELTRTRIGAESDQLLAYLDDLGETSAQVSMVQRFDAQIAQLVQRMRQLMMEHQDALGRVDQIRQRRDEITTLEADISHLFEDLVWSLPDDEAVAIALEFYASFLHGLMLMKDIDIADQADVLERLDQAFGDWEMQHNNQFFAFTGMVARQPETQQLVQTVDELTEQMVQGTRGHDDQPGLISLRAQAVASQARYSAELADLTADIEQAKLELTALNQFAERFARETNQQVAANLARTLNLSLASLLASILLGGLISALIIRSIRQPMQRLTRSLSHLGEGDLTWATQGHRRDEMGVLEGSVEQVRQSLLDMIQSIRGQSERLRQQAEGGRNLAETMRDRTAEQSRETDSIASSMQEMATTVGAVNTSAREGMNHADEALQEIDVTVAAVQQNRESLTALKERVIHAEAFTGELSGRMADIESVSEVIRDIAEQTNLLALNAAIEAARAGEHGRGFAVVADEVRSLASRTQSSTTEIRATVEGLLAGHRELAETMRYCLQGVGDSHAVAADSADAMLAFRDRMGQINHISQQISVTTTEQGTTAEDITRRVTRIADIARANEQLSVEARDAAAVLGDLTAELETLVQRFRIQ</sequence>
<comment type="subcellular location">
    <subcellularLocation>
        <location evidence="1">Membrane</location>
    </subcellularLocation>
</comment>
<keyword evidence="7" id="KW-0472">Membrane</keyword>
<dbReference type="PANTHER" id="PTHR32089">
    <property type="entry name" value="METHYL-ACCEPTING CHEMOTAXIS PROTEIN MCPB"/>
    <property type="match status" value="1"/>
</dbReference>
<feature type="domain" description="HAMP" evidence="9">
    <location>
        <begin position="354"/>
        <end position="406"/>
    </location>
</feature>
<accession>A0A4Z0WHG4</accession>
<dbReference type="PROSITE" id="PS50885">
    <property type="entry name" value="HAMP"/>
    <property type="match status" value="1"/>
</dbReference>
<dbReference type="PROSITE" id="PS50111">
    <property type="entry name" value="CHEMOTAXIS_TRANSDUC_2"/>
    <property type="match status" value="1"/>
</dbReference>
<keyword evidence="7" id="KW-1133">Transmembrane helix</keyword>
<evidence type="ECO:0000256" key="5">
    <source>
        <dbReference type="SAM" id="Coils"/>
    </source>
</evidence>
<dbReference type="Gene3D" id="1.10.287.950">
    <property type="entry name" value="Methyl-accepting chemotaxis protein"/>
    <property type="match status" value="1"/>
</dbReference>
<protein>
    <submittedName>
        <fullName evidence="10">Methyl-accepting chemotaxis protein</fullName>
    </submittedName>
</protein>
<dbReference type="SMART" id="SM00283">
    <property type="entry name" value="MA"/>
    <property type="match status" value="1"/>
</dbReference>
<evidence type="ECO:0000313" key="11">
    <source>
        <dbReference type="Proteomes" id="UP000297475"/>
    </source>
</evidence>
<evidence type="ECO:0000259" key="9">
    <source>
        <dbReference type="PROSITE" id="PS50885"/>
    </source>
</evidence>
<organism evidence="10 11">
    <name type="scientific">Natronospirillum operosum</name>
    <dbReference type="NCBI Taxonomy" id="2759953"/>
    <lineage>
        <taxon>Bacteria</taxon>
        <taxon>Pseudomonadati</taxon>
        <taxon>Pseudomonadota</taxon>
        <taxon>Gammaproteobacteria</taxon>
        <taxon>Oceanospirillales</taxon>
        <taxon>Natronospirillaceae</taxon>
        <taxon>Natronospirillum</taxon>
    </lineage>
</organism>
<dbReference type="RefSeq" id="WP_135482805.1">
    <property type="nucleotide sequence ID" value="NZ_SRMF01000002.1"/>
</dbReference>
<dbReference type="PRINTS" id="PR00260">
    <property type="entry name" value="CHEMTRNSDUCR"/>
</dbReference>
<gene>
    <name evidence="10" type="ORF">E4656_08720</name>
</gene>
<dbReference type="GO" id="GO:0016020">
    <property type="term" value="C:membrane"/>
    <property type="evidence" value="ECO:0007669"/>
    <property type="project" value="UniProtKB-SubCell"/>
</dbReference>
<dbReference type="InterPro" id="IPR004089">
    <property type="entry name" value="MCPsignal_dom"/>
</dbReference>
<feature type="compositionally biased region" description="Basic and acidic residues" evidence="6">
    <location>
        <begin position="428"/>
        <end position="441"/>
    </location>
</feature>
<dbReference type="PANTHER" id="PTHR32089:SF70">
    <property type="entry name" value="ENERGY TAXIS MODULATING METHYL ACCEPTING SENSORY TRANSDUCER"/>
    <property type="match status" value="1"/>
</dbReference>
<evidence type="ECO:0000256" key="6">
    <source>
        <dbReference type="SAM" id="MobiDB-lite"/>
    </source>
</evidence>
<dbReference type="AlphaFoldDB" id="A0A4Z0WHG4"/>
<dbReference type="GO" id="GO:0004888">
    <property type="term" value="F:transmembrane signaling receptor activity"/>
    <property type="evidence" value="ECO:0007669"/>
    <property type="project" value="InterPro"/>
</dbReference>
<feature type="domain" description="Methyl-accepting transducer" evidence="8">
    <location>
        <begin position="411"/>
        <end position="647"/>
    </location>
</feature>
<evidence type="ECO:0000256" key="4">
    <source>
        <dbReference type="PROSITE-ProRule" id="PRU00284"/>
    </source>
</evidence>
<dbReference type="SMART" id="SM00304">
    <property type="entry name" value="HAMP"/>
    <property type="match status" value="1"/>
</dbReference>
<dbReference type="Pfam" id="PF00672">
    <property type="entry name" value="HAMP"/>
    <property type="match status" value="1"/>
</dbReference>
<dbReference type="InterPro" id="IPR003660">
    <property type="entry name" value="HAMP_dom"/>
</dbReference>
<feature type="coiled-coil region" evidence="5">
    <location>
        <begin position="284"/>
        <end position="318"/>
    </location>
</feature>
<dbReference type="Gene3D" id="6.10.340.10">
    <property type="match status" value="1"/>
</dbReference>
<dbReference type="GO" id="GO:0006935">
    <property type="term" value="P:chemotaxis"/>
    <property type="evidence" value="ECO:0007669"/>
    <property type="project" value="InterPro"/>
</dbReference>